<feature type="compositionally biased region" description="Low complexity" evidence="1">
    <location>
        <begin position="271"/>
        <end position="288"/>
    </location>
</feature>
<comment type="caution">
    <text evidence="3">The sequence shown here is derived from an EMBL/GenBank/DDBJ whole genome shotgun (WGS) entry which is preliminary data.</text>
</comment>
<protein>
    <submittedName>
        <fullName evidence="3">Uncharacterized protein</fullName>
    </submittedName>
</protein>
<dbReference type="EMBL" id="JASAOG010000117">
    <property type="protein sequence ID" value="KAK0050148.1"/>
    <property type="molecule type" value="Genomic_DNA"/>
</dbReference>
<keyword evidence="4" id="KW-1185">Reference proteome</keyword>
<evidence type="ECO:0000313" key="4">
    <source>
        <dbReference type="Proteomes" id="UP001233172"/>
    </source>
</evidence>
<evidence type="ECO:0000256" key="1">
    <source>
        <dbReference type="SAM" id="MobiDB-lite"/>
    </source>
</evidence>
<keyword evidence="2" id="KW-0812">Transmembrane</keyword>
<keyword evidence="2" id="KW-0472">Membrane</keyword>
<proteinExistence type="predicted"/>
<feature type="region of interest" description="Disordered" evidence="1">
    <location>
        <begin position="248"/>
        <end position="315"/>
    </location>
</feature>
<reference evidence="3" key="1">
    <citation type="journal article" date="2023" name="PLoS Negl. Trop. Dis.">
        <title>A genome sequence for Biomphalaria pfeifferi, the major vector snail for the human-infecting parasite Schistosoma mansoni.</title>
        <authorList>
            <person name="Bu L."/>
            <person name="Lu L."/>
            <person name="Laidemitt M.R."/>
            <person name="Zhang S.M."/>
            <person name="Mutuku M."/>
            <person name="Mkoji G."/>
            <person name="Steinauer M."/>
            <person name="Loker E.S."/>
        </authorList>
    </citation>
    <scope>NUCLEOTIDE SEQUENCE</scope>
    <source>
        <strain evidence="3">KasaAsao</strain>
    </source>
</reference>
<feature type="compositionally biased region" description="Basic and acidic residues" evidence="1">
    <location>
        <begin position="556"/>
        <end position="569"/>
    </location>
</feature>
<accession>A0AAD8F4B4</accession>
<gene>
    <name evidence="3" type="ORF">Bpfe_020366</name>
</gene>
<feature type="compositionally biased region" description="Polar residues" evidence="1">
    <location>
        <begin position="294"/>
        <end position="305"/>
    </location>
</feature>
<evidence type="ECO:0000313" key="3">
    <source>
        <dbReference type="EMBL" id="KAK0050148.1"/>
    </source>
</evidence>
<feature type="non-terminal residue" evidence="3">
    <location>
        <position position="1"/>
    </location>
</feature>
<evidence type="ECO:0000256" key="2">
    <source>
        <dbReference type="SAM" id="Phobius"/>
    </source>
</evidence>
<feature type="region of interest" description="Disordered" evidence="1">
    <location>
        <begin position="154"/>
        <end position="225"/>
    </location>
</feature>
<sequence length="569" mass="62442">GDNAYRIVKNFSKVIKKGGKFSVYLMYNETSENKVVCFVNTDTESVEIEVLHFEWRPSDCVNPNYNITVYRQAFYCSWTERKKLVTVPSPQNIPITFLKQTGFVWIEVHTEVADSRYTTLNVTCNLVPSKTLSPEISVAKRNLQTVASTASPTASISISTRNNGTTTTKQSRPKTTKTPIITNTPPMVTLTTTDMRTAPETTSNTSSLSSAPDKREATKSKVPSKTLSPEISVAKRNLQTVASTASPTASISISTRNNGTTTTKQSRPKTTKTPIITNTPPMVTLTTTDMRTAPETTSNTSSLSSAPDKREATKSKDTHTLVHIAIGVGVTAFLVLILVIALCVIYLRQRKKKELSINSKRTSIDGVLIRKEDYETSLYTQVDINHGSTPKETDQLPISAVAASLPSTCNSNTETQSPDVEYAAVNKSKKGSNPMVDPSNKNMNQFPNADYATVNKVNTIINAMPEKSNLNETQFPNAEYASVNKVNKSSNLLLEPSNANESNFSKKETAVENKETKSPHPKPAQNKSSTLPNYTNVKAQNTETPESLYSHLSHMKSADARESENIYNG</sequence>
<feature type="compositionally biased region" description="Polar residues" evidence="1">
    <location>
        <begin position="199"/>
        <end position="210"/>
    </location>
</feature>
<feature type="compositionally biased region" description="Polar residues" evidence="1">
    <location>
        <begin position="525"/>
        <end position="547"/>
    </location>
</feature>
<feature type="compositionally biased region" description="Low complexity" evidence="1">
    <location>
        <begin position="154"/>
        <end position="170"/>
    </location>
</feature>
<feature type="compositionally biased region" description="Basic and acidic residues" evidence="1">
    <location>
        <begin position="504"/>
        <end position="518"/>
    </location>
</feature>
<keyword evidence="2" id="KW-1133">Transmembrane helix</keyword>
<reference evidence="3" key="2">
    <citation type="submission" date="2023-04" db="EMBL/GenBank/DDBJ databases">
        <authorList>
            <person name="Bu L."/>
            <person name="Lu L."/>
            <person name="Laidemitt M.R."/>
            <person name="Zhang S.M."/>
            <person name="Mutuku M."/>
            <person name="Mkoji G."/>
            <person name="Steinauer M."/>
            <person name="Loker E.S."/>
        </authorList>
    </citation>
    <scope>NUCLEOTIDE SEQUENCE</scope>
    <source>
        <strain evidence="3">KasaAsao</strain>
        <tissue evidence="3">Whole Snail</tissue>
    </source>
</reference>
<feature type="compositionally biased region" description="Low complexity" evidence="1">
    <location>
        <begin position="248"/>
        <end position="265"/>
    </location>
</feature>
<dbReference type="AlphaFoldDB" id="A0AAD8F4B4"/>
<feature type="compositionally biased region" description="Low complexity" evidence="1">
    <location>
        <begin position="176"/>
        <end position="193"/>
    </location>
</feature>
<feature type="transmembrane region" description="Helical" evidence="2">
    <location>
        <begin position="321"/>
        <end position="347"/>
    </location>
</feature>
<feature type="compositionally biased region" description="Polar residues" evidence="1">
    <location>
        <begin position="494"/>
        <end position="503"/>
    </location>
</feature>
<dbReference type="Proteomes" id="UP001233172">
    <property type="component" value="Unassembled WGS sequence"/>
</dbReference>
<organism evidence="3 4">
    <name type="scientific">Biomphalaria pfeifferi</name>
    <name type="common">Bloodfluke planorb</name>
    <name type="synonym">Freshwater snail</name>
    <dbReference type="NCBI Taxonomy" id="112525"/>
    <lineage>
        <taxon>Eukaryota</taxon>
        <taxon>Metazoa</taxon>
        <taxon>Spiralia</taxon>
        <taxon>Lophotrochozoa</taxon>
        <taxon>Mollusca</taxon>
        <taxon>Gastropoda</taxon>
        <taxon>Heterobranchia</taxon>
        <taxon>Euthyneura</taxon>
        <taxon>Panpulmonata</taxon>
        <taxon>Hygrophila</taxon>
        <taxon>Lymnaeoidea</taxon>
        <taxon>Planorbidae</taxon>
        <taxon>Biomphalaria</taxon>
    </lineage>
</organism>
<feature type="region of interest" description="Disordered" evidence="1">
    <location>
        <begin position="494"/>
        <end position="569"/>
    </location>
</feature>
<name>A0AAD8F4B4_BIOPF</name>